<dbReference type="AlphaFoldDB" id="A0A6J5YHQ8"/>
<dbReference type="PIRSF" id="PIRSF014899">
    <property type="entry name" value="UCP014899"/>
    <property type="match status" value="1"/>
</dbReference>
<feature type="domain" description="Microbial-type PARG catalytic" evidence="1">
    <location>
        <begin position="40"/>
        <end position="180"/>
    </location>
</feature>
<dbReference type="PANTHER" id="PTHR35596:SF1">
    <property type="entry name" value="MICROBIAL-TYPE PARG CATALYTIC DOMAIN-CONTAINING PROTEIN"/>
    <property type="match status" value="1"/>
</dbReference>
<evidence type="ECO:0000313" key="2">
    <source>
        <dbReference type="EMBL" id="CAB4324087.1"/>
    </source>
</evidence>
<evidence type="ECO:0000259" key="1">
    <source>
        <dbReference type="Pfam" id="PF10021"/>
    </source>
</evidence>
<accession>A0A6J5YHQ8</accession>
<proteinExistence type="predicted"/>
<dbReference type="InterPro" id="IPR043472">
    <property type="entry name" value="Macro_dom-like"/>
</dbReference>
<protein>
    <submittedName>
        <fullName evidence="2">Unannotated protein</fullName>
    </submittedName>
</protein>
<organism evidence="2">
    <name type="scientific">freshwater metagenome</name>
    <dbReference type="NCBI Taxonomy" id="449393"/>
    <lineage>
        <taxon>unclassified sequences</taxon>
        <taxon>metagenomes</taxon>
        <taxon>ecological metagenomes</taxon>
    </lineage>
</organism>
<dbReference type="Pfam" id="PF10021">
    <property type="entry name" value="PARG_cat_microb"/>
    <property type="match status" value="1"/>
</dbReference>
<dbReference type="EMBL" id="CAEMXZ010000101">
    <property type="protein sequence ID" value="CAB4324087.1"/>
    <property type="molecule type" value="Genomic_DNA"/>
</dbReference>
<dbReference type="Gene3D" id="3.40.220.10">
    <property type="entry name" value="Leucine Aminopeptidase, subunit E, domain 1"/>
    <property type="match status" value="1"/>
</dbReference>
<dbReference type="NCBIfam" id="TIGR02452">
    <property type="entry name" value="TIGR02452 family protein"/>
    <property type="match status" value="1"/>
</dbReference>
<dbReference type="InterPro" id="IPR012664">
    <property type="entry name" value="CHP02452"/>
</dbReference>
<gene>
    <name evidence="2" type="ORF">UFOPK1392_01851</name>
</gene>
<dbReference type="InterPro" id="IPR019261">
    <property type="entry name" value="PARG_cat_microbial"/>
</dbReference>
<dbReference type="SUPFAM" id="SSF52949">
    <property type="entry name" value="Macro domain-like"/>
    <property type="match status" value="1"/>
</dbReference>
<sequence>METTGLRCLPCVDTDDRSEWARRTLDVDRGWACELGLSAVAAIDRGTYRSASGRIVDWSGQIARARSLRRSIAPDDELGVNPSRLHTVTEVQVVNTTTFQAARLLIDRGERPLSLNFANGISAGGGFLSGARAQEEGLCRASALYATLEGDPMYAHHRRRPEPDSTDWVILSPEVPVFRDESGAGLEEPWLFDVITSAAPVAHRVGQPRSGDLLERRIHRVLEVATAFSYDSLVLGAWGCGAFGNDPVRTADDFARALEHEFRGCFERVVFAITDWSPTRKFLGPFRDRFSA</sequence>
<name>A0A6J5YHQ8_9ZZZZ</name>
<reference evidence="2" key="1">
    <citation type="submission" date="2020-05" db="EMBL/GenBank/DDBJ databases">
        <authorList>
            <person name="Chiriac C."/>
            <person name="Salcher M."/>
            <person name="Ghai R."/>
            <person name="Kavagutti S V."/>
        </authorList>
    </citation>
    <scope>NUCLEOTIDE SEQUENCE</scope>
</reference>
<dbReference type="PANTHER" id="PTHR35596">
    <property type="entry name" value="DUF2263 DOMAIN-CONTAINING PROTEIN"/>
    <property type="match status" value="1"/>
</dbReference>